<accession>A0ABW4YCM0</accession>
<keyword evidence="1" id="KW-0472">Membrane</keyword>
<keyword evidence="1" id="KW-1133">Transmembrane helix</keyword>
<evidence type="ECO:0000313" key="3">
    <source>
        <dbReference type="Proteomes" id="UP001597337"/>
    </source>
</evidence>
<comment type="caution">
    <text evidence="2">The sequence shown here is derived from an EMBL/GenBank/DDBJ whole genome shotgun (WGS) entry which is preliminary data.</text>
</comment>
<evidence type="ECO:0000256" key="1">
    <source>
        <dbReference type="SAM" id="Phobius"/>
    </source>
</evidence>
<name>A0ABW4YCM0_9GAMM</name>
<feature type="transmembrane region" description="Helical" evidence="1">
    <location>
        <begin position="37"/>
        <end position="61"/>
    </location>
</feature>
<dbReference type="Proteomes" id="UP001597337">
    <property type="component" value="Unassembled WGS sequence"/>
</dbReference>
<proteinExistence type="predicted"/>
<feature type="transmembrane region" description="Helical" evidence="1">
    <location>
        <begin position="12"/>
        <end position="31"/>
    </location>
</feature>
<sequence>MMKFQNPSTGAIQEVSSMAWLWVFLFGFVYFAVKGVWWHVLGWILFAIVTLGLSLLIYPIFANDIMRKHYLSKGWIELPVEDETTSRQPD</sequence>
<evidence type="ECO:0000313" key="2">
    <source>
        <dbReference type="EMBL" id="MFD2113386.1"/>
    </source>
</evidence>
<dbReference type="EMBL" id="JBHUHX010000048">
    <property type="protein sequence ID" value="MFD2113386.1"/>
    <property type="molecule type" value="Genomic_DNA"/>
</dbReference>
<keyword evidence="1" id="KW-0812">Transmembrane</keyword>
<reference evidence="3" key="1">
    <citation type="journal article" date="2019" name="Int. J. Syst. Evol. Microbiol.">
        <title>The Global Catalogue of Microorganisms (GCM) 10K type strain sequencing project: providing services to taxonomists for standard genome sequencing and annotation.</title>
        <authorList>
            <consortium name="The Broad Institute Genomics Platform"/>
            <consortium name="The Broad Institute Genome Sequencing Center for Infectious Disease"/>
            <person name="Wu L."/>
            <person name="Ma J."/>
        </authorList>
    </citation>
    <scope>NUCLEOTIDE SEQUENCE [LARGE SCALE GENOMIC DNA]</scope>
    <source>
        <strain evidence="3">KACC 12597</strain>
    </source>
</reference>
<evidence type="ECO:0008006" key="4">
    <source>
        <dbReference type="Google" id="ProtNLM"/>
    </source>
</evidence>
<gene>
    <name evidence="2" type="ORF">ACFSJC_16170</name>
</gene>
<dbReference type="RefSeq" id="WP_386028192.1">
    <property type="nucleotide sequence ID" value="NZ_JBHUHX010000048.1"/>
</dbReference>
<organism evidence="2 3">
    <name type="scientific">Thiorhodococcus fuscus</name>
    <dbReference type="NCBI Taxonomy" id="527200"/>
    <lineage>
        <taxon>Bacteria</taxon>
        <taxon>Pseudomonadati</taxon>
        <taxon>Pseudomonadota</taxon>
        <taxon>Gammaproteobacteria</taxon>
        <taxon>Chromatiales</taxon>
        <taxon>Chromatiaceae</taxon>
        <taxon>Thiorhodococcus</taxon>
    </lineage>
</organism>
<protein>
    <recommendedName>
        <fullName evidence="4">DUF4175 domain-containing protein</fullName>
    </recommendedName>
</protein>
<keyword evidence="3" id="KW-1185">Reference proteome</keyword>